<dbReference type="GO" id="GO:0008270">
    <property type="term" value="F:zinc ion binding"/>
    <property type="evidence" value="ECO:0007669"/>
    <property type="project" value="InterPro"/>
</dbReference>
<keyword evidence="2" id="KW-0862">Zinc</keyword>
<keyword evidence="5" id="KW-0804">Transcription</keyword>
<keyword evidence="6" id="KW-0539">Nucleus</keyword>
<dbReference type="Proteomes" id="UP000256690">
    <property type="component" value="Unassembled WGS sequence"/>
</dbReference>
<name>A0A3D8T511_9EURO</name>
<evidence type="ECO:0000256" key="6">
    <source>
        <dbReference type="ARBA" id="ARBA00023242"/>
    </source>
</evidence>
<organism evidence="8 9">
    <name type="scientific">Aspergillus mulundensis</name>
    <dbReference type="NCBI Taxonomy" id="1810919"/>
    <lineage>
        <taxon>Eukaryota</taxon>
        <taxon>Fungi</taxon>
        <taxon>Dikarya</taxon>
        <taxon>Ascomycota</taxon>
        <taxon>Pezizomycotina</taxon>
        <taxon>Eurotiomycetes</taxon>
        <taxon>Eurotiomycetidae</taxon>
        <taxon>Eurotiales</taxon>
        <taxon>Aspergillaceae</taxon>
        <taxon>Aspergillus</taxon>
        <taxon>Aspergillus subgen. Nidulantes</taxon>
    </lineage>
</organism>
<dbReference type="EMBL" id="PVWQ01000001">
    <property type="protein sequence ID" value="RDW93643.1"/>
    <property type="molecule type" value="Genomic_DNA"/>
</dbReference>
<dbReference type="RefSeq" id="XP_026608826.1">
    <property type="nucleotide sequence ID" value="XM_026742981.1"/>
</dbReference>
<evidence type="ECO:0000256" key="1">
    <source>
        <dbReference type="ARBA" id="ARBA00022723"/>
    </source>
</evidence>
<proteinExistence type="predicted"/>
<feature type="domain" description="Zn(2)-C6 fungal-type" evidence="7">
    <location>
        <begin position="31"/>
        <end position="60"/>
    </location>
</feature>
<evidence type="ECO:0000313" key="8">
    <source>
        <dbReference type="EMBL" id="RDW93643.1"/>
    </source>
</evidence>
<protein>
    <recommendedName>
        <fullName evidence="7">Zn(2)-C6 fungal-type domain-containing protein</fullName>
    </recommendedName>
</protein>
<accession>A0A3D8T511</accession>
<evidence type="ECO:0000256" key="5">
    <source>
        <dbReference type="ARBA" id="ARBA00023163"/>
    </source>
</evidence>
<dbReference type="GeneID" id="38111335"/>
<reference evidence="8 9" key="1">
    <citation type="journal article" date="2018" name="IMA Fungus">
        <title>IMA Genome-F 9: Draft genome sequence of Annulohypoxylon stygium, Aspergillus mulundensis, Berkeleyomyces basicola (syn. Thielaviopsis basicola), Ceratocystis smalleyi, two Cercospora beticola strains, Coleophoma cylindrospora, Fusarium fracticaudum, Phialophora cf. hyalina, and Morchella septimelata.</title>
        <authorList>
            <person name="Wingfield B.D."/>
            <person name="Bills G.F."/>
            <person name="Dong Y."/>
            <person name="Huang W."/>
            <person name="Nel W.J."/>
            <person name="Swalarsk-Parry B.S."/>
            <person name="Vaghefi N."/>
            <person name="Wilken P.M."/>
            <person name="An Z."/>
            <person name="de Beer Z.W."/>
            <person name="De Vos L."/>
            <person name="Chen L."/>
            <person name="Duong T.A."/>
            <person name="Gao Y."/>
            <person name="Hammerbacher A."/>
            <person name="Kikkert J.R."/>
            <person name="Li Y."/>
            <person name="Li H."/>
            <person name="Li K."/>
            <person name="Li Q."/>
            <person name="Liu X."/>
            <person name="Ma X."/>
            <person name="Naidoo K."/>
            <person name="Pethybridge S.J."/>
            <person name="Sun J."/>
            <person name="Steenkamp E.T."/>
            <person name="van der Nest M.A."/>
            <person name="van Wyk S."/>
            <person name="Wingfield M.J."/>
            <person name="Xiong C."/>
            <person name="Yue Q."/>
            <person name="Zhang X."/>
        </authorList>
    </citation>
    <scope>NUCLEOTIDE SEQUENCE [LARGE SCALE GENOMIC DNA]</scope>
    <source>
        <strain evidence="8 9">DSM 5745</strain>
    </source>
</reference>
<comment type="caution">
    <text evidence="8">The sequence shown here is derived from an EMBL/GenBank/DDBJ whole genome shotgun (WGS) entry which is preliminary data.</text>
</comment>
<evidence type="ECO:0000256" key="4">
    <source>
        <dbReference type="ARBA" id="ARBA00023125"/>
    </source>
</evidence>
<keyword evidence="1" id="KW-0479">Metal-binding</keyword>
<keyword evidence="4" id="KW-0238">DNA-binding</keyword>
<dbReference type="GO" id="GO:0000981">
    <property type="term" value="F:DNA-binding transcription factor activity, RNA polymerase II-specific"/>
    <property type="evidence" value="ECO:0007669"/>
    <property type="project" value="InterPro"/>
</dbReference>
<evidence type="ECO:0000256" key="2">
    <source>
        <dbReference type="ARBA" id="ARBA00022833"/>
    </source>
</evidence>
<keyword evidence="3" id="KW-0805">Transcription regulation</keyword>
<keyword evidence="9" id="KW-1185">Reference proteome</keyword>
<evidence type="ECO:0000256" key="3">
    <source>
        <dbReference type="ARBA" id="ARBA00023015"/>
    </source>
</evidence>
<dbReference type="PANTHER" id="PTHR36206">
    <property type="entry name" value="ASPERCRYPTIN BIOSYNTHESIS CLUSTER-SPECIFIC TRANSCRIPTION REGULATOR ATNN-RELATED"/>
    <property type="match status" value="1"/>
</dbReference>
<evidence type="ECO:0000259" key="7">
    <source>
        <dbReference type="Pfam" id="PF00172"/>
    </source>
</evidence>
<gene>
    <name evidence="8" type="ORF">DSM5745_00965</name>
</gene>
<dbReference type="InterPro" id="IPR001138">
    <property type="entry name" value="Zn2Cys6_DnaBD"/>
</dbReference>
<dbReference type="InterPro" id="IPR052360">
    <property type="entry name" value="Transcr_Regulatory_Proteins"/>
</dbReference>
<evidence type="ECO:0000313" key="9">
    <source>
        <dbReference type="Proteomes" id="UP000256690"/>
    </source>
</evidence>
<dbReference type="Pfam" id="PF00172">
    <property type="entry name" value="Zn_clus"/>
    <property type="match status" value="1"/>
</dbReference>
<dbReference type="STRING" id="1810919.A0A3D8T511"/>
<sequence>MPRDPEQAVEPVGKNPVSAAYKSLTKERHQRVRHIRCDESPGGQCQNCVHAGWQCEGYNVLDRMPRRHSPSYTYPQDIGGGARAHIGWPMTADERRSFAFFQHNSITSLTALFESPLWQRHILQMSHADPAVFHAVTMLSAAHQGCELKYTQSDNTSMHRAYCFSLHQSSRAMRMLTQRLSSQDPELRHIALLCSLLFGLSDVLLARHDSAWTHFRSGLRILKEIEHCPYLISKVEPSLVAVYRRISLQAALYSNKSADADANAPRIPMLSYALSSPPKDICTLETGPFTSLSQMQSVLLSLLDTGIPLIATGLSLSDPEFAATYNTLSTAQSRLLRTFAIFIHKFNSFRETHSTSPDKHSQQSTLDLLHLLILGHTLSLKIALTRNRAPLPPSFLPQVNTVLDAHESYIQEYEHRPTRVADHGVSANMYLLATRAPDLATGLRAVKILKVWPKYVGFHSSTSAAPLAMNVLMERFGFGQVGRDLEGRECGGASLISVGESVAFQC</sequence>
<dbReference type="OrthoDB" id="3172332at2759"/>
<dbReference type="GO" id="GO:0003677">
    <property type="term" value="F:DNA binding"/>
    <property type="evidence" value="ECO:0007669"/>
    <property type="project" value="UniProtKB-KW"/>
</dbReference>
<dbReference type="AlphaFoldDB" id="A0A3D8T511"/>
<dbReference type="PANTHER" id="PTHR36206:SF16">
    <property type="entry name" value="TRANSCRIPTION FACTOR DOMAIN-CONTAINING PROTEIN-RELATED"/>
    <property type="match status" value="1"/>
</dbReference>